<dbReference type="Proteomes" id="UP000095283">
    <property type="component" value="Unplaced"/>
</dbReference>
<proteinExistence type="predicted"/>
<name>A0A1I7WXA4_HETBA</name>
<keyword evidence="1" id="KW-1185">Reference proteome</keyword>
<sequence length="69" mass="8130">MAKWCRSYEVGFAAKDRFHSRTERRLRFFLLLLANLVRWITTVQQLSSKLRGKEIPSHKHSLSVTSANR</sequence>
<dbReference type="WBParaSite" id="Hba_09796">
    <property type="protein sequence ID" value="Hba_09796"/>
    <property type="gene ID" value="Hba_09796"/>
</dbReference>
<accession>A0A1I7WXA4</accession>
<evidence type="ECO:0000313" key="1">
    <source>
        <dbReference type="Proteomes" id="UP000095283"/>
    </source>
</evidence>
<organism evidence="1 2">
    <name type="scientific">Heterorhabditis bacteriophora</name>
    <name type="common">Entomopathogenic nematode worm</name>
    <dbReference type="NCBI Taxonomy" id="37862"/>
    <lineage>
        <taxon>Eukaryota</taxon>
        <taxon>Metazoa</taxon>
        <taxon>Ecdysozoa</taxon>
        <taxon>Nematoda</taxon>
        <taxon>Chromadorea</taxon>
        <taxon>Rhabditida</taxon>
        <taxon>Rhabditina</taxon>
        <taxon>Rhabditomorpha</taxon>
        <taxon>Strongyloidea</taxon>
        <taxon>Heterorhabditidae</taxon>
        <taxon>Heterorhabditis</taxon>
    </lineage>
</organism>
<protein>
    <submittedName>
        <fullName evidence="2">Tnp_DDE_dom domain-containing protein</fullName>
    </submittedName>
</protein>
<dbReference type="AlphaFoldDB" id="A0A1I7WXA4"/>
<evidence type="ECO:0000313" key="2">
    <source>
        <dbReference type="WBParaSite" id="Hba_09796"/>
    </source>
</evidence>
<reference evidence="2" key="1">
    <citation type="submission" date="2016-11" db="UniProtKB">
        <authorList>
            <consortium name="WormBaseParasite"/>
        </authorList>
    </citation>
    <scope>IDENTIFICATION</scope>
</reference>